<evidence type="ECO:0000313" key="3">
    <source>
        <dbReference type="Proteomes" id="UP001250656"/>
    </source>
</evidence>
<dbReference type="InterPro" id="IPR019850">
    <property type="entry name" value="GldD-like"/>
</dbReference>
<keyword evidence="1" id="KW-0472">Membrane</keyword>
<sequence length="204" mass="23529">MDNNPKLISRFKNQRSGTLVRCCLVAAVPLVFLLFYGCNEEVLPKPKAKLRLEYPKPVPTEFESENFRFEYNKLAGITSRKSGSFTLQYPEMKGEIFLNYRKVDDNIEKLLSDAQRLSFEHSVKADGIIEQPFVNEGNEVYGMFYEVSGNAASQAQFYVTDSTEHFLTGSLYFLVKPNYDSIYPAAAYLQNDMRTIMETLKWYE</sequence>
<organism evidence="2 3">
    <name type="scientific">Pricia mediterranea</name>
    <dbReference type="NCBI Taxonomy" id="3076079"/>
    <lineage>
        <taxon>Bacteria</taxon>
        <taxon>Pseudomonadati</taxon>
        <taxon>Bacteroidota</taxon>
        <taxon>Flavobacteriia</taxon>
        <taxon>Flavobacteriales</taxon>
        <taxon>Flavobacteriaceae</taxon>
        <taxon>Pricia</taxon>
    </lineage>
</organism>
<dbReference type="RefSeq" id="WP_314014943.1">
    <property type="nucleotide sequence ID" value="NZ_JAVTTP010000001.1"/>
</dbReference>
<keyword evidence="1" id="KW-1133">Transmembrane helix</keyword>
<name>A0ABU3L7I1_9FLAO</name>
<keyword evidence="2" id="KW-0449">Lipoprotein</keyword>
<comment type="caution">
    <text evidence="2">The sequence shown here is derived from an EMBL/GenBank/DDBJ whole genome shotgun (WGS) entry which is preliminary data.</text>
</comment>
<reference evidence="2 3" key="1">
    <citation type="submission" date="2023-09" db="EMBL/GenBank/DDBJ databases">
        <title>Novel taxa isolated from Blanes Bay.</title>
        <authorList>
            <person name="Rey-Velasco X."/>
            <person name="Lucena T."/>
        </authorList>
    </citation>
    <scope>NUCLEOTIDE SEQUENCE [LARGE SCALE GENOMIC DNA]</scope>
    <source>
        <strain evidence="2 3">S334</strain>
    </source>
</reference>
<accession>A0ABU3L7I1</accession>
<dbReference type="Proteomes" id="UP001250656">
    <property type="component" value="Unassembled WGS sequence"/>
</dbReference>
<evidence type="ECO:0000256" key="1">
    <source>
        <dbReference type="SAM" id="Phobius"/>
    </source>
</evidence>
<gene>
    <name evidence="2" type="primary">gldD</name>
    <name evidence="2" type="ORF">RQM65_10920</name>
</gene>
<keyword evidence="1" id="KW-0812">Transmembrane</keyword>
<dbReference type="NCBIfam" id="TIGR03512">
    <property type="entry name" value="GldD_lipo"/>
    <property type="match status" value="1"/>
</dbReference>
<dbReference type="EMBL" id="JAVTTP010000001">
    <property type="protein sequence ID" value="MDT7829178.1"/>
    <property type="molecule type" value="Genomic_DNA"/>
</dbReference>
<evidence type="ECO:0000313" key="2">
    <source>
        <dbReference type="EMBL" id="MDT7829178.1"/>
    </source>
</evidence>
<proteinExistence type="predicted"/>
<protein>
    <submittedName>
        <fullName evidence="2">Gliding motility lipoprotein GldD</fullName>
    </submittedName>
</protein>
<feature type="transmembrane region" description="Helical" evidence="1">
    <location>
        <begin position="18"/>
        <end position="37"/>
    </location>
</feature>
<keyword evidence="3" id="KW-1185">Reference proteome</keyword>
<dbReference type="Pfam" id="PF25593">
    <property type="entry name" value="GldD_lipo"/>
    <property type="match status" value="1"/>
</dbReference>